<evidence type="ECO:0000313" key="1">
    <source>
        <dbReference type="EMBL" id="OLR94519.1"/>
    </source>
</evidence>
<sequence>MAPVTPFQLALSKGRDRYNTRFALARYRSRDLSAADFLAHLRDRVGPVVDAAGVDADPVPLTDALVELSLRLAERGWLAEGTPTALAFAALPSVARAAGAAPDRVPAALLTAARHVAAAPVGDVAGWLAAVAEVAAVVPPAEVDLLLGAAAVAAWRHGVALLRRSAVDTMRALPTEVLVRALGSPVSADGVDRMAADPWAAPVGGEPGLLLRGRVGAFTGFGGQFPRPPVVRAVGGRWYAESAGAAWEVAADRYGWDLRQVAAVPEPDGTAVPPVSPVRLGAAGEVTDGRGGVLRLPELADATSVAGVGDTLAITTRYSHRIVFVGRSS</sequence>
<dbReference type="STRING" id="1193682.BJP25_12310"/>
<evidence type="ECO:0000313" key="2">
    <source>
        <dbReference type="Proteomes" id="UP000186040"/>
    </source>
</evidence>
<accession>A0A1Q9LR61</accession>
<name>A0A1Q9LR61_9PSEU</name>
<organism evidence="1 2">
    <name type="scientific">Actinokineospora bangkokensis</name>
    <dbReference type="NCBI Taxonomy" id="1193682"/>
    <lineage>
        <taxon>Bacteria</taxon>
        <taxon>Bacillati</taxon>
        <taxon>Actinomycetota</taxon>
        <taxon>Actinomycetes</taxon>
        <taxon>Pseudonocardiales</taxon>
        <taxon>Pseudonocardiaceae</taxon>
        <taxon>Actinokineospora</taxon>
    </lineage>
</organism>
<dbReference type="AlphaFoldDB" id="A0A1Q9LR61"/>
<dbReference type="EMBL" id="MKQR01000007">
    <property type="protein sequence ID" value="OLR94519.1"/>
    <property type="molecule type" value="Genomic_DNA"/>
</dbReference>
<keyword evidence="2" id="KW-1185">Reference proteome</keyword>
<gene>
    <name evidence="1" type="ORF">BJP25_12310</name>
</gene>
<proteinExistence type="predicted"/>
<dbReference type="Proteomes" id="UP000186040">
    <property type="component" value="Unassembled WGS sequence"/>
</dbReference>
<protein>
    <submittedName>
        <fullName evidence="1">Uncharacterized protein</fullName>
    </submittedName>
</protein>
<reference evidence="1 2" key="1">
    <citation type="submission" date="2016-10" db="EMBL/GenBank/DDBJ databases">
        <title>The Draft Genome Sequence of Actinokineospora bangkokensis 44EHWT reveals the biosynthetic pathway of antifungal compounds Thailandins with unusual extender unit butylmalonyl-CoA.</title>
        <authorList>
            <person name="Greule A."/>
            <person name="Intra B."/>
            <person name="Flemming S."/>
            <person name="Rommel M.G."/>
            <person name="Panbangred W."/>
            <person name="Bechthold A."/>
        </authorList>
    </citation>
    <scope>NUCLEOTIDE SEQUENCE [LARGE SCALE GENOMIC DNA]</scope>
    <source>
        <strain evidence="1 2">44EHW</strain>
    </source>
</reference>
<comment type="caution">
    <text evidence="1">The sequence shown here is derived from an EMBL/GenBank/DDBJ whole genome shotgun (WGS) entry which is preliminary data.</text>
</comment>